<evidence type="ECO:0000313" key="1">
    <source>
        <dbReference type="EMBL" id="SPD75571.1"/>
    </source>
</evidence>
<name>A0A445N1J2_9BACT</name>
<proteinExistence type="predicted"/>
<protein>
    <submittedName>
        <fullName evidence="1">Uncharacterized protein</fullName>
    </submittedName>
</protein>
<organism evidence="1">
    <name type="scientific">uncultured Desulfobacterium sp</name>
    <dbReference type="NCBI Taxonomy" id="201089"/>
    <lineage>
        <taxon>Bacteria</taxon>
        <taxon>Pseudomonadati</taxon>
        <taxon>Thermodesulfobacteriota</taxon>
        <taxon>Desulfobacteria</taxon>
        <taxon>Desulfobacterales</taxon>
        <taxon>Desulfobacteriaceae</taxon>
        <taxon>Desulfobacterium</taxon>
        <taxon>environmental samples</taxon>
    </lineage>
</organism>
<dbReference type="AlphaFoldDB" id="A0A445N1J2"/>
<reference evidence="1" key="1">
    <citation type="submission" date="2018-01" db="EMBL/GenBank/DDBJ databases">
        <authorList>
            <person name="Regsiter A."/>
            <person name="William W."/>
        </authorList>
    </citation>
    <scope>NUCLEOTIDE SEQUENCE</scope>
    <source>
        <strain evidence="1">TRIP AH-1</strain>
    </source>
</reference>
<gene>
    <name evidence="1" type="ORF">PITCH_A640114</name>
</gene>
<sequence>MVSTQFILNPELRALSCRADFPGDWALYAISVPRIRSGAGLTHSLALGLPSDNFSRRRPCLRLVF</sequence>
<accession>A0A445N1J2</accession>
<dbReference type="EMBL" id="OJIN01000208">
    <property type="protein sequence ID" value="SPD75571.1"/>
    <property type="molecule type" value="Genomic_DNA"/>
</dbReference>